<evidence type="ECO:0000313" key="1">
    <source>
        <dbReference type="EMBL" id="SEH05510.1"/>
    </source>
</evidence>
<gene>
    <name evidence="1" type="ORF">MBHS_01364</name>
</gene>
<protein>
    <submittedName>
        <fullName evidence="1">Uncharacterized protein</fullName>
    </submittedName>
</protein>
<reference evidence="1 2" key="1">
    <citation type="submission" date="2016-10" db="EMBL/GenBank/DDBJ databases">
        <authorList>
            <person name="de Groot N.N."/>
        </authorList>
    </citation>
    <scope>NUCLEOTIDE SEQUENCE [LARGE SCALE GENOMIC DNA]</scope>
    <source>
        <strain evidence="1">MBHS1</strain>
    </source>
</reference>
<proteinExistence type="predicted"/>
<dbReference type="AlphaFoldDB" id="A0A1H6F5U3"/>
<keyword evidence="2" id="KW-1185">Reference proteome</keyword>
<dbReference type="EMBL" id="FMSV02000313">
    <property type="protein sequence ID" value="SEH05510.1"/>
    <property type="molecule type" value="Genomic_DNA"/>
</dbReference>
<accession>A0A1H6F5U3</accession>
<sequence length="82" mass="9554">MDEQKNVMQMLIISKIILNFLHENKSAEEIQQYNAKKMLGTEMVQYLYDELIILRAILLVGHKIKLLFGLIAKAEYEVKTSL</sequence>
<evidence type="ECO:0000313" key="2">
    <source>
        <dbReference type="Proteomes" id="UP000236724"/>
    </source>
</evidence>
<dbReference type="Proteomes" id="UP000236724">
    <property type="component" value="Unassembled WGS sequence"/>
</dbReference>
<name>A0A1H6F5U3_9GAMM</name>
<organism evidence="1 2">
    <name type="scientific">Candidatus Venteria ishoeyi</name>
    <dbReference type="NCBI Taxonomy" id="1899563"/>
    <lineage>
        <taxon>Bacteria</taxon>
        <taxon>Pseudomonadati</taxon>
        <taxon>Pseudomonadota</taxon>
        <taxon>Gammaproteobacteria</taxon>
        <taxon>Thiotrichales</taxon>
        <taxon>Thiotrichaceae</taxon>
        <taxon>Venteria</taxon>
    </lineage>
</organism>